<proteinExistence type="predicted"/>
<evidence type="ECO:0000313" key="2">
    <source>
        <dbReference type="Proteomes" id="UP000430692"/>
    </source>
</evidence>
<keyword evidence="2" id="KW-1185">Reference proteome</keyword>
<evidence type="ECO:0000313" key="1">
    <source>
        <dbReference type="EMBL" id="MXQ55236.1"/>
    </source>
</evidence>
<dbReference type="AlphaFoldDB" id="A0A6I4VZS3"/>
<dbReference type="Gene3D" id="3.40.1190.20">
    <property type="match status" value="1"/>
</dbReference>
<name>A0A6I4VZS3_9BACL</name>
<dbReference type="EMBL" id="WUUL01000012">
    <property type="protein sequence ID" value="MXQ55236.1"/>
    <property type="molecule type" value="Genomic_DNA"/>
</dbReference>
<reference evidence="1 2" key="1">
    <citation type="submission" date="2019-12" db="EMBL/GenBank/DDBJ databases">
        <title>Whole-genome analyses of novel actinobacteria.</title>
        <authorList>
            <person name="Sahin N."/>
            <person name="Saygin H."/>
        </authorList>
    </citation>
    <scope>NUCLEOTIDE SEQUENCE [LARGE SCALE GENOMIC DNA]</scope>
    <source>
        <strain evidence="1 2">KC615</strain>
    </source>
</reference>
<comment type="caution">
    <text evidence="1">The sequence shown here is derived from an EMBL/GenBank/DDBJ whole genome shotgun (WGS) entry which is preliminary data.</text>
</comment>
<sequence>MTQKLMSEAKKRKVKVSFDINYRAKMWSSHKAREVLSTLLPYVDYCSAGKLYEQMKERYPNITLFYSTIRQVESASHHTLVGRSPLLFKEACPELNPIVDRVGGVDAAA</sequence>
<dbReference type="InterPro" id="IPR029056">
    <property type="entry name" value="Ribokinase-like"/>
</dbReference>
<dbReference type="Proteomes" id="UP000430692">
    <property type="component" value="Unassembled WGS sequence"/>
</dbReference>
<dbReference type="SUPFAM" id="SSF53613">
    <property type="entry name" value="Ribokinase-like"/>
    <property type="match status" value="1"/>
</dbReference>
<organism evidence="1 2">
    <name type="scientific">Shimazuella alba</name>
    <dbReference type="NCBI Taxonomy" id="2690964"/>
    <lineage>
        <taxon>Bacteria</taxon>
        <taxon>Bacillati</taxon>
        <taxon>Bacillota</taxon>
        <taxon>Bacilli</taxon>
        <taxon>Bacillales</taxon>
        <taxon>Thermoactinomycetaceae</taxon>
        <taxon>Shimazuella</taxon>
    </lineage>
</organism>
<protein>
    <submittedName>
        <fullName evidence="1">Uncharacterized protein</fullName>
    </submittedName>
</protein>
<accession>A0A6I4VZS3</accession>
<dbReference type="RefSeq" id="WP_160802581.1">
    <property type="nucleotide sequence ID" value="NZ_WUUL01000012.1"/>
</dbReference>
<gene>
    <name evidence="1" type="ORF">GSM42_16250</name>
</gene>